<dbReference type="Pfam" id="PF00701">
    <property type="entry name" value="DHDPS"/>
    <property type="match status" value="1"/>
</dbReference>
<dbReference type="PIRSF" id="PIRSF001365">
    <property type="entry name" value="DHDPS"/>
    <property type="match status" value="1"/>
</dbReference>
<dbReference type="Gene3D" id="3.20.20.70">
    <property type="entry name" value="Aldolase class I"/>
    <property type="match status" value="1"/>
</dbReference>
<name>A0A160V814_9ZZZZ</name>
<dbReference type="SMART" id="SM01130">
    <property type="entry name" value="DHDPS"/>
    <property type="match status" value="1"/>
</dbReference>
<dbReference type="PRINTS" id="PR00146">
    <property type="entry name" value="DHPICSNTHASE"/>
</dbReference>
<dbReference type="InterPro" id="IPR002220">
    <property type="entry name" value="DapA-like"/>
</dbReference>
<dbReference type="GO" id="GO:0005829">
    <property type="term" value="C:cytosol"/>
    <property type="evidence" value="ECO:0007669"/>
    <property type="project" value="TreeGrafter"/>
</dbReference>
<evidence type="ECO:0000313" key="2">
    <source>
        <dbReference type="EMBL" id="CUV01285.1"/>
    </source>
</evidence>
<dbReference type="GO" id="GO:0008840">
    <property type="term" value="F:4-hydroxy-tetrahydrodipicolinate synthase activity"/>
    <property type="evidence" value="ECO:0007669"/>
    <property type="project" value="UniProtKB-EC"/>
</dbReference>
<sequence length="298" mass="31887">MAEKFSGVHWMLATPFHNDESIDTESIVNLVDKAVSSGCQGMVCLGVTGEAARLTDRERYQVANAVIQRSQGLPVTVGTTAGSTAAAIERSKEAQELGAAAVMVSPPPMGKPNPDTVLAHYSRLADNIGIPIVVQDYPSTSGVHMSPEFVAKLASNVPAAQYLKLEDPPTPPKISAIRKLVGDDMPIFGGLGGVFLLEELARGSAGAMTGFAYPEVLVDICRQMAEGDKAKAEELFTRCLPLMLFEFQEGIGVGIRKYALQSRGFIENSKVRHPGPNPTDETKEEFLRLVESTGLATL</sequence>
<reference evidence="2" key="1">
    <citation type="submission" date="2015-10" db="EMBL/GenBank/DDBJ databases">
        <authorList>
            <person name="Gilbert D.G."/>
        </authorList>
    </citation>
    <scope>NUCLEOTIDE SEQUENCE</scope>
</reference>
<dbReference type="AlphaFoldDB" id="A0A160V814"/>
<evidence type="ECO:0000256" key="1">
    <source>
        <dbReference type="ARBA" id="ARBA00023239"/>
    </source>
</evidence>
<organism evidence="2">
    <name type="scientific">hydrothermal vent metagenome</name>
    <dbReference type="NCBI Taxonomy" id="652676"/>
    <lineage>
        <taxon>unclassified sequences</taxon>
        <taxon>metagenomes</taxon>
        <taxon>ecological metagenomes</taxon>
    </lineage>
</organism>
<dbReference type="PANTHER" id="PTHR12128:SF66">
    <property type="entry name" value="4-HYDROXY-2-OXOGLUTARATE ALDOLASE, MITOCHONDRIAL"/>
    <property type="match status" value="1"/>
</dbReference>
<dbReference type="InterPro" id="IPR013785">
    <property type="entry name" value="Aldolase_TIM"/>
</dbReference>
<dbReference type="CDD" id="cd00408">
    <property type="entry name" value="DHDPS-like"/>
    <property type="match status" value="1"/>
</dbReference>
<proteinExistence type="predicted"/>
<dbReference type="PANTHER" id="PTHR12128">
    <property type="entry name" value="DIHYDRODIPICOLINATE SYNTHASE"/>
    <property type="match status" value="1"/>
</dbReference>
<keyword evidence="1 2" id="KW-0456">Lyase</keyword>
<dbReference type="SUPFAM" id="SSF51569">
    <property type="entry name" value="Aldolase"/>
    <property type="match status" value="1"/>
</dbReference>
<dbReference type="EMBL" id="FAXA01000038">
    <property type="protein sequence ID" value="CUV01285.1"/>
    <property type="molecule type" value="Genomic_DNA"/>
</dbReference>
<accession>A0A160V814</accession>
<dbReference type="EC" id="4.3.3.7" evidence="2"/>
<protein>
    <submittedName>
        <fullName evidence="2">4-hydroxy-tetrahydrodipicolinate synthase</fullName>
        <ecNumber evidence="2">4.3.3.7</ecNumber>
    </submittedName>
</protein>
<gene>
    <name evidence="2" type="ORF">MGWOODY_Clf1450</name>
</gene>